<name>A0A285ZQ32_9SPHI</name>
<evidence type="ECO:0000313" key="3">
    <source>
        <dbReference type="Proteomes" id="UP000219281"/>
    </source>
</evidence>
<keyword evidence="3" id="KW-1185">Reference proteome</keyword>
<keyword evidence="1" id="KW-0812">Transmembrane</keyword>
<reference evidence="3" key="1">
    <citation type="submission" date="2017-09" db="EMBL/GenBank/DDBJ databases">
        <authorList>
            <person name="Varghese N."/>
            <person name="Submissions S."/>
        </authorList>
    </citation>
    <scope>NUCLEOTIDE SEQUENCE [LARGE SCALE GENOMIC DNA]</scope>
    <source>
        <strain evidence="3">CGMCC 1.12803</strain>
    </source>
</reference>
<organism evidence="2 3">
    <name type="scientific">Pedobacter xixiisoli</name>
    <dbReference type="NCBI Taxonomy" id="1476464"/>
    <lineage>
        <taxon>Bacteria</taxon>
        <taxon>Pseudomonadati</taxon>
        <taxon>Bacteroidota</taxon>
        <taxon>Sphingobacteriia</taxon>
        <taxon>Sphingobacteriales</taxon>
        <taxon>Sphingobacteriaceae</taxon>
        <taxon>Pedobacter</taxon>
    </lineage>
</organism>
<evidence type="ECO:0000256" key="1">
    <source>
        <dbReference type="SAM" id="Phobius"/>
    </source>
</evidence>
<dbReference type="AlphaFoldDB" id="A0A285ZQ32"/>
<proteinExistence type="predicted"/>
<dbReference type="OrthoDB" id="796845at2"/>
<keyword evidence="1" id="KW-0472">Membrane</keyword>
<accession>A0A285ZQ32</accession>
<evidence type="ECO:0000313" key="2">
    <source>
        <dbReference type="EMBL" id="SOD11752.1"/>
    </source>
</evidence>
<gene>
    <name evidence="2" type="ORF">SAMN06297358_0316</name>
</gene>
<dbReference type="Proteomes" id="UP000219281">
    <property type="component" value="Unassembled WGS sequence"/>
</dbReference>
<dbReference type="EMBL" id="OCMT01000001">
    <property type="protein sequence ID" value="SOD11752.1"/>
    <property type="molecule type" value="Genomic_DNA"/>
</dbReference>
<keyword evidence="1" id="KW-1133">Transmembrane helix</keyword>
<dbReference type="RefSeq" id="WP_138765725.1">
    <property type="nucleotide sequence ID" value="NZ_OCMT01000001.1"/>
</dbReference>
<feature type="transmembrane region" description="Helical" evidence="1">
    <location>
        <begin position="6"/>
        <end position="23"/>
    </location>
</feature>
<protein>
    <submittedName>
        <fullName evidence="2">Uncharacterized protein</fullName>
    </submittedName>
</protein>
<sequence>MWIIAIPIVVIALFMLYSFVIVPKMNASYEAKMNNASIDFAQQIAGRETETKTQFVRENEHVKPIAFQINEQDIIAVISCQEKRETKDFLRQQAVNMAGKALGKLTGVGIKEVDNTEHYYLALTNHKLHYLHYSERGQCKEHLSFERSQMNNLEVGKVTSADMLKNNAYAGETERLSFESVDTQYKFFFYDKVYAHPSAKKHGLDDMAKVNHLFAKPFLEFAAQYRSN</sequence>